<dbReference type="Gene3D" id="1.20.140.150">
    <property type="match status" value="1"/>
</dbReference>
<feature type="transmembrane region" description="Helical" evidence="5">
    <location>
        <begin position="153"/>
        <end position="174"/>
    </location>
</feature>
<evidence type="ECO:0000256" key="3">
    <source>
        <dbReference type="ARBA" id="ARBA00022989"/>
    </source>
</evidence>
<sequence>MGRGEGDRKLGWLVGWGEGDCEVDWVDLYLSPVETYCENIDYHIFDEEADTSQFSEDEMVRLHMARSMIALFIVSFFFVFVAFWTGVAGCWRRSPGNIASTAILMLLACLFSAGGMGLWHGVEYYEEEKLKTEPWKASWDETLQDATNIQYDWSYMLAWIGTGTSLLAFCLFLGGSQCMQSERQREVAKQMQYTMPARTQRVNCLIIRQCFSPVATLNGTVQPHMKDSDGQYFSDKMTIQHLLVDSTAAAYDWSYFLAWIGVGWTLISALLFSGASVCLRSEREREDAKSMAYLMPVYPQKQQYPSYGYGYPGPYHYGSQYGPYNY</sequence>
<protein>
    <recommendedName>
        <fullName evidence="8">Claudin</fullName>
    </recommendedName>
</protein>
<organism evidence="6 7">
    <name type="scientific">Petrolisthes cinctipes</name>
    <name type="common">Flat porcelain crab</name>
    <dbReference type="NCBI Taxonomy" id="88211"/>
    <lineage>
        <taxon>Eukaryota</taxon>
        <taxon>Metazoa</taxon>
        <taxon>Ecdysozoa</taxon>
        <taxon>Arthropoda</taxon>
        <taxon>Crustacea</taxon>
        <taxon>Multicrustacea</taxon>
        <taxon>Malacostraca</taxon>
        <taxon>Eumalacostraca</taxon>
        <taxon>Eucarida</taxon>
        <taxon>Decapoda</taxon>
        <taxon>Pleocyemata</taxon>
        <taxon>Anomura</taxon>
        <taxon>Galatheoidea</taxon>
        <taxon>Porcellanidae</taxon>
        <taxon>Petrolisthes</taxon>
    </lineage>
</organism>
<comment type="caution">
    <text evidence="6">The sequence shown here is derived from an EMBL/GenBank/DDBJ whole genome shotgun (WGS) entry which is preliminary data.</text>
</comment>
<evidence type="ECO:0000313" key="7">
    <source>
        <dbReference type="Proteomes" id="UP001286313"/>
    </source>
</evidence>
<dbReference type="Pfam" id="PF13903">
    <property type="entry name" value="Claudin_2"/>
    <property type="match status" value="1"/>
</dbReference>
<dbReference type="InterPro" id="IPR004031">
    <property type="entry name" value="PMP22/EMP/MP20/Claudin"/>
</dbReference>
<keyword evidence="3 5" id="KW-1133">Transmembrane helix</keyword>
<keyword evidence="2 5" id="KW-0812">Transmembrane</keyword>
<evidence type="ECO:0000313" key="6">
    <source>
        <dbReference type="EMBL" id="KAK3872275.1"/>
    </source>
</evidence>
<name>A0AAE1KHZ4_PETCI</name>
<dbReference type="PANTHER" id="PTHR21215">
    <property type="entry name" value="LD36024P"/>
    <property type="match status" value="1"/>
</dbReference>
<dbReference type="PANTHER" id="PTHR21215:SF0">
    <property type="entry name" value="LD36024P"/>
    <property type="match status" value="1"/>
</dbReference>
<evidence type="ECO:0000256" key="1">
    <source>
        <dbReference type="ARBA" id="ARBA00004141"/>
    </source>
</evidence>
<gene>
    <name evidence="6" type="ORF">Pcinc_022645</name>
</gene>
<evidence type="ECO:0008006" key="8">
    <source>
        <dbReference type="Google" id="ProtNLM"/>
    </source>
</evidence>
<reference evidence="6" key="1">
    <citation type="submission" date="2023-10" db="EMBL/GenBank/DDBJ databases">
        <title>Genome assemblies of two species of porcelain crab, Petrolisthes cinctipes and Petrolisthes manimaculis (Anomura: Porcellanidae).</title>
        <authorList>
            <person name="Angst P."/>
        </authorList>
    </citation>
    <scope>NUCLEOTIDE SEQUENCE</scope>
    <source>
        <strain evidence="6">PB745_01</strain>
        <tissue evidence="6">Gill</tissue>
    </source>
</reference>
<dbReference type="AlphaFoldDB" id="A0AAE1KHZ4"/>
<keyword evidence="7" id="KW-1185">Reference proteome</keyword>
<proteinExistence type="predicted"/>
<dbReference type="GO" id="GO:0016020">
    <property type="term" value="C:membrane"/>
    <property type="evidence" value="ECO:0007669"/>
    <property type="project" value="UniProtKB-SubCell"/>
</dbReference>
<evidence type="ECO:0000256" key="4">
    <source>
        <dbReference type="ARBA" id="ARBA00023136"/>
    </source>
</evidence>
<accession>A0AAE1KHZ4</accession>
<feature type="transmembrane region" description="Helical" evidence="5">
    <location>
        <begin position="68"/>
        <end position="86"/>
    </location>
</feature>
<feature type="transmembrane region" description="Helical" evidence="5">
    <location>
        <begin position="98"/>
        <end position="119"/>
    </location>
</feature>
<evidence type="ECO:0000256" key="2">
    <source>
        <dbReference type="ARBA" id="ARBA00022692"/>
    </source>
</evidence>
<keyword evidence="4 5" id="KW-0472">Membrane</keyword>
<dbReference type="EMBL" id="JAWQEG010002394">
    <property type="protein sequence ID" value="KAK3872275.1"/>
    <property type="molecule type" value="Genomic_DNA"/>
</dbReference>
<evidence type="ECO:0000256" key="5">
    <source>
        <dbReference type="SAM" id="Phobius"/>
    </source>
</evidence>
<feature type="transmembrane region" description="Helical" evidence="5">
    <location>
        <begin position="256"/>
        <end position="279"/>
    </location>
</feature>
<dbReference type="Proteomes" id="UP001286313">
    <property type="component" value="Unassembled WGS sequence"/>
</dbReference>
<comment type="subcellular location">
    <subcellularLocation>
        <location evidence="1">Membrane</location>
        <topology evidence="1">Multi-pass membrane protein</topology>
    </subcellularLocation>
</comment>